<reference evidence="1" key="1">
    <citation type="journal article" date="2019" name="bioRxiv">
        <title>The Genome of the Zebra Mussel, Dreissena polymorpha: A Resource for Invasive Species Research.</title>
        <authorList>
            <person name="McCartney M.A."/>
            <person name="Auch B."/>
            <person name="Kono T."/>
            <person name="Mallez S."/>
            <person name="Zhang Y."/>
            <person name="Obille A."/>
            <person name="Becker A."/>
            <person name="Abrahante J.E."/>
            <person name="Garbe J."/>
            <person name="Badalamenti J.P."/>
            <person name="Herman A."/>
            <person name="Mangelson H."/>
            <person name="Liachko I."/>
            <person name="Sullivan S."/>
            <person name="Sone E.D."/>
            <person name="Koren S."/>
            <person name="Silverstein K.A.T."/>
            <person name="Beckman K.B."/>
            <person name="Gohl D.M."/>
        </authorList>
    </citation>
    <scope>NUCLEOTIDE SEQUENCE</scope>
    <source>
        <strain evidence="1">Duluth1</strain>
        <tissue evidence="1">Whole animal</tissue>
    </source>
</reference>
<protein>
    <submittedName>
        <fullName evidence="1">Uncharacterized protein</fullName>
    </submittedName>
</protein>
<sequence>MEKCLGAIDSLDRKVSAFESELTNIWLALDERAKRTEEKVMRLEDKDDSTDIGIGLLDSHV</sequence>
<reference evidence="1" key="2">
    <citation type="submission" date="2020-11" db="EMBL/GenBank/DDBJ databases">
        <authorList>
            <person name="McCartney M.A."/>
            <person name="Auch B."/>
            <person name="Kono T."/>
            <person name="Mallez S."/>
            <person name="Becker A."/>
            <person name="Gohl D.M."/>
            <person name="Silverstein K.A.T."/>
            <person name="Koren S."/>
            <person name="Bechman K.B."/>
            <person name="Herman A."/>
            <person name="Abrahante J.E."/>
            <person name="Garbe J."/>
        </authorList>
    </citation>
    <scope>NUCLEOTIDE SEQUENCE</scope>
    <source>
        <strain evidence="1">Duluth1</strain>
        <tissue evidence="1">Whole animal</tissue>
    </source>
</reference>
<keyword evidence="2" id="KW-1185">Reference proteome</keyword>
<evidence type="ECO:0000313" key="1">
    <source>
        <dbReference type="EMBL" id="KAH3850604.1"/>
    </source>
</evidence>
<gene>
    <name evidence="1" type="ORF">DPMN_093027</name>
</gene>
<organism evidence="1 2">
    <name type="scientific">Dreissena polymorpha</name>
    <name type="common">Zebra mussel</name>
    <name type="synonym">Mytilus polymorpha</name>
    <dbReference type="NCBI Taxonomy" id="45954"/>
    <lineage>
        <taxon>Eukaryota</taxon>
        <taxon>Metazoa</taxon>
        <taxon>Spiralia</taxon>
        <taxon>Lophotrochozoa</taxon>
        <taxon>Mollusca</taxon>
        <taxon>Bivalvia</taxon>
        <taxon>Autobranchia</taxon>
        <taxon>Heteroconchia</taxon>
        <taxon>Euheterodonta</taxon>
        <taxon>Imparidentia</taxon>
        <taxon>Neoheterodontei</taxon>
        <taxon>Myida</taxon>
        <taxon>Dreissenoidea</taxon>
        <taxon>Dreissenidae</taxon>
        <taxon>Dreissena</taxon>
    </lineage>
</organism>
<comment type="caution">
    <text evidence="1">The sequence shown here is derived from an EMBL/GenBank/DDBJ whole genome shotgun (WGS) entry which is preliminary data.</text>
</comment>
<name>A0A9D4R0P5_DREPO</name>
<dbReference type="AlphaFoldDB" id="A0A9D4R0P5"/>
<dbReference type="EMBL" id="JAIWYP010000003">
    <property type="protein sequence ID" value="KAH3850604.1"/>
    <property type="molecule type" value="Genomic_DNA"/>
</dbReference>
<proteinExistence type="predicted"/>
<evidence type="ECO:0000313" key="2">
    <source>
        <dbReference type="Proteomes" id="UP000828390"/>
    </source>
</evidence>
<accession>A0A9D4R0P5</accession>
<dbReference type="Proteomes" id="UP000828390">
    <property type="component" value="Unassembled WGS sequence"/>
</dbReference>